<dbReference type="GO" id="GO:0071949">
    <property type="term" value="F:FAD binding"/>
    <property type="evidence" value="ECO:0007669"/>
    <property type="project" value="InterPro"/>
</dbReference>
<dbReference type="GO" id="GO:0008360">
    <property type="term" value="P:regulation of cell shape"/>
    <property type="evidence" value="ECO:0007669"/>
    <property type="project" value="UniProtKB-KW"/>
</dbReference>
<dbReference type="NCBIfam" id="NF010478">
    <property type="entry name" value="PRK13903.1"/>
    <property type="match status" value="1"/>
</dbReference>
<feature type="active site" evidence="16">
    <location>
        <position position="164"/>
    </location>
</feature>
<evidence type="ECO:0000256" key="3">
    <source>
        <dbReference type="ARBA" id="ARBA00004496"/>
    </source>
</evidence>
<dbReference type="Gene3D" id="3.90.78.10">
    <property type="entry name" value="UDP-N-acetylenolpyruvoylglucosamine reductase, C-terminal domain"/>
    <property type="match status" value="1"/>
</dbReference>
<dbReference type="InterPro" id="IPR016166">
    <property type="entry name" value="FAD-bd_PCMH"/>
</dbReference>
<dbReference type="InterPro" id="IPR006094">
    <property type="entry name" value="Oxid_FAD_bind_N"/>
</dbReference>
<comment type="cofactor">
    <cofactor evidence="1 16">
        <name>FAD</name>
        <dbReference type="ChEBI" id="CHEBI:57692"/>
    </cofactor>
</comment>
<keyword evidence="14 16" id="KW-0961">Cell wall biogenesis/degradation</keyword>
<dbReference type="GO" id="GO:0005829">
    <property type="term" value="C:cytosol"/>
    <property type="evidence" value="ECO:0007669"/>
    <property type="project" value="TreeGrafter"/>
</dbReference>
<dbReference type="SUPFAM" id="SSF56176">
    <property type="entry name" value="FAD-binding/transporter-associated domain-like"/>
    <property type="match status" value="1"/>
</dbReference>
<sequence>MTIDENVPLKSLNTLKVGGEARYFCVVKNLEDIKEAAVFGKRAGVPILVLGGGSNVLISDQGFSGLVVKMAMRGMKFDEKKGHTNIDVAAGENWDNFVEEVVSEKLWGLENLSGIPGTVGASPVQNIGAYGTEVSSFLDSVEIFDLKESKERRLESEECQFGYRDSLFKKPDGKHLVITSVRFKLPKDGKPSLSYKDLDKFFGQRGAPKPILKNIREAVLKIRAEKFPSLDKFGTAGSFFKNPVISEKLFEKLKEQFPGIPGFPSGDGSFKLSLAWILDNLLNLKGKRMGNVGLYEKQPLVLVTDGDVTSHEVSVFADKIATEVKDKTGIDIEREVQSIGEDNPPSRYQTLFWTSVYHFWPKLTAFVQAFGIHKFRQKYIIGFLKKGKTPEEFTKHLKNKGYSKAYMAWKDLGEVLSLRKIIRKNFQYHIRLFEDGEIRGHYEYTAEANPLGHFYEVVFTDPKDYFEHLLHGYLDKS</sequence>
<gene>
    <name evidence="16" type="primary">murB</name>
    <name evidence="18" type="ORF">A3C72_02285</name>
</gene>
<dbReference type="PANTHER" id="PTHR21071">
    <property type="entry name" value="UDP-N-ACETYLENOLPYRUVOYLGLUCOSAMINE REDUCTASE"/>
    <property type="match status" value="1"/>
</dbReference>
<dbReference type="Gene3D" id="3.30.43.10">
    <property type="entry name" value="Uridine Diphospho-n-acetylenolpyruvylglucosamine Reductase, domain 2"/>
    <property type="match status" value="1"/>
</dbReference>
<evidence type="ECO:0000256" key="9">
    <source>
        <dbReference type="ARBA" id="ARBA00022857"/>
    </source>
</evidence>
<evidence type="ECO:0000259" key="17">
    <source>
        <dbReference type="PROSITE" id="PS51387"/>
    </source>
</evidence>
<comment type="catalytic activity">
    <reaction evidence="15 16">
        <text>UDP-N-acetyl-alpha-D-muramate + NADP(+) = UDP-N-acetyl-3-O-(1-carboxyvinyl)-alpha-D-glucosamine + NADPH + H(+)</text>
        <dbReference type="Rhea" id="RHEA:12248"/>
        <dbReference type="ChEBI" id="CHEBI:15378"/>
        <dbReference type="ChEBI" id="CHEBI:57783"/>
        <dbReference type="ChEBI" id="CHEBI:58349"/>
        <dbReference type="ChEBI" id="CHEBI:68483"/>
        <dbReference type="ChEBI" id="CHEBI:70757"/>
        <dbReference type="EC" id="1.3.1.98"/>
    </reaction>
</comment>
<dbReference type="PANTHER" id="PTHR21071:SF4">
    <property type="entry name" value="UDP-N-ACETYLENOLPYRUVOYLGLUCOSAMINE REDUCTASE"/>
    <property type="match status" value="1"/>
</dbReference>
<feature type="active site" description="Proton donor" evidence="16">
    <location>
        <position position="238"/>
    </location>
</feature>
<dbReference type="InterPro" id="IPR016167">
    <property type="entry name" value="FAD-bd_PCMH_sub1"/>
</dbReference>
<evidence type="ECO:0000256" key="15">
    <source>
        <dbReference type="ARBA" id="ARBA00048914"/>
    </source>
</evidence>
<evidence type="ECO:0000256" key="2">
    <source>
        <dbReference type="ARBA" id="ARBA00003921"/>
    </source>
</evidence>
<reference evidence="18 19" key="1">
    <citation type="journal article" date="2016" name="Nat. Commun.">
        <title>Thousands of microbial genomes shed light on interconnected biogeochemical processes in an aquifer system.</title>
        <authorList>
            <person name="Anantharaman K."/>
            <person name="Brown C.T."/>
            <person name="Hug L.A."/>
            <person name="Sharon I."/>
            <person name="Castelle C.J."/>
            <person name="Probst A.J."/>
            <person name="Thomas B.C."/>
            <person name="Singh A."/>
            <person name="Wilkins M.J."/>
            <person name="Karaoz U."/>
            <person name="Brodie E.L."/>
            <person name="Williams K.H."/>
            <person name="Hubbard S.S."/>
            <person name="Banfield J.F."/>
        </authorList>
    </citation>
    <scope>NUCLEOTIDE SEQUENCE [LARGE SCALE GENOMIC DNA]</scope>
</reference>
<dbReference type="Pfam" id="PF02873">
    <property type="entry name" value="MurB_C"/>
    <property type="match status" value="1"/>
</dbReference>
<keyword evidence="8 16" id="KW-0274">FAD</keyword>
<dbReference type="UniPathway" id="UPA00219"/>
<dbReference type="InterPro" id="IPR003170">
    <property type="entry name" value="MurB"/>
</dbReference>
<dbReference type="HAMAP" id="MF_00037">
    <property type="entry name" value="MurB"/>
    <property type="match status" value="1"/>
</dbReference>
<keyword evidence="11 16" id="KW-0573">Peptidoglycan synthesis</keyword>
<dbReference type="InterPro" id="IPR036635">
    <property type="entry name" value="MurB_C_sf"/>
</dbReference>
<keyword evidence="9 16" id="KW-0521">NADP</keyword>
<keyword evidence="13 16" id="KW-0131">Cell cycle</keyword>
<dbReference type="AlphaFoldDB" id="A0A1G2ME23"/>
<keyword evidence="10 16" id="KW-0133">Cell shape</keyword>
<name>A0A1G2ME23_9BACT</name>
<evidence type="ECO:0000256" key="8">
    <source>
        <dbReference type="ARBA" id="ARBA00022827"/>
    </source>
</evidence>
<keyword evidence="7 16" id="KW-0285">Flavoprotein</keyword>
<dbReference type="EC" id="1.3.1.98" evidence="16"/>
<dbReference type="Gene3D" id="3.30.465.10">
    <property type="match status" value="1"/>
</dbReference>
<dbReference type="STRING" id="1802306.A3C72_02285"/>
<keyword evidence="6 16" id="KW-0132">Cell division</keyword>
<comment type="pathway">
    <text evidence="4 16">Cell wall biogenesis; peptidoglycan biosynthesis.</text>
</comment>
<dbReference type="Pfam" id="PF01565">
    <property type="entry name" value="FAD_binding_4"/>
    <property type="match status" value="1"/>
</dbReference>
<evidence type="ECO:0000256" key="14">
    <source>
        <dbReference type="ARBA" id="ARBA00023316"/>
    </source>
</evidence>
<comment type="caution">
    <text evidence="18">The sequence shown here is derived from an EMBL/GenBank/DDBJ whole genome shotgun (WGS) entry which is preliminary data.</text>
</comment>
<dbReference type="NCBIfam" id="TIGR00179">
    <property type="entry name" value="murB"/>
    <property type="match status" value="1"/>
</dbReference>
<feature type="domain" description="FAD-binding PCMH-type" evidence="17">
    <location>
        <begin position="16"/>
        <end position="188"/>
    </location>
</feature>
<dbReference type="GO" id="GO:0008762">
    <property type="term" value="F:UDP-N-acetylmuramate dehydrogenase activity"/>
    <property type="evidence" value="ECO:0007669"/>
    <property type="project" value="UniProtKB-UniRule"/>
</dbReference>
<protein>
    <recommendedName>
        <fullName evidence="16">UDP-N-acetylenolpyruvoylglucosamine reductase</fullName>
        <ecNumber evidence="16">1.3.1.98</ecNumber>
    </recommendedName>
    <alternativeName>
        <fullName evidence="16">UDP-N-acetylmuramate dehydrogenase</fullName>
    </alternativeName>
</protein>
<dbReference type="PROSITE" id="PS51387">
    <property type="entry name" value="FAD_PCMH"/>
    <property type="match status" value="1"/>
</dbReference>
<dbReference type="GO" id="GO:0009252">
    <property type="term" value="P:peptidoglycan biosynthetic process"/>
    <property type="evidence" value="ECO:0007669"/>
    <property type="project" value="UniProtKB-UniRule"/>
</dbReference>
<dbReference type="GO" id="GO:0071555">
    <property type="term" value="P:cell wall organization"/>
    <property type="evidence" value="ECO:0007669"/>
    <property type="project" value="UniProtKB-KW"/>
</dbReference>
<dbReference type="NCBIfam" id="NF000755">
    <property type="entry name" value="PRK00046.1"/>
    <property type="match status" value="1"/>
</dbReference>
<comment type="subcellular location">
    <subcellularLocation>
        <location evidence="3 16">Cytoplasm</location>
    </subcellularLocation>
</comment>
<dbReference type="EMBL" id="MHRK01000058">
    <property type="protein sequence ID" value="OHA22160.1"/>
    <property type="molecule type" value="Genomic_DNA"/>
</dbReference>
<evidence type="ECO:0000256" key="12">
    <source>
        <dbReference type="ARBA" id="ARBA00023002"/>
    </source>
</evidence>
<feature type="active site" evidence="16">
    <location>
        <position position="335"/>
    </location>
</feature>
<evidence type="ECO:0000256" key="16">
    <source>
        <dbReference type="HAMAP-Rule" id="MF_00037"/>
    </source>
</evidence>
<keyword evidence="12 16" id="KW-0560">Oxidoreductase</keyword>
<evidence type="ECO:0000313" key="18">
    <source>
        <dbReference type="EMBL" id="OHA22160.1"/>
    </source>
</evidence>
<evidence type="ECO:0000256" key="7">
    <source>
        <dbReference type="ARBA" id="ARBA00022630"/>
    </source>
</evidence>
<proteinExistence type="inferred from homology"/>
<evidence type="ECO:0000256" key="6">
    <source>
        <dbReference type="ARBA" id="ARBA00022618"/>
    </source>
</evidence>
<organism evidence="18 19">
    <name type="scientific">Candidatus Taylorbacteria bacterium RIFCSPHIGHO2_02_FULL_43_32b</name>
    <dbReference type="NCBI Taxonomy" id="1802306"/>
    <lineage>
        <taxon>Bacteria</taxon>
        <taxon>Candidatus Tayloriibacteriota</taxon>
    </lineage>
</organism>
<evidence type="ECO:0000256" key="13">
    <source>
        <dbReference type="ARBA" id="ARBA00023306"/>
    </source>
</evidence>
<comment type="similarity">
    <text evidence="16">Belongs to the MurB family.</text>
</comment>
<evidence type="ECO:0000256" key="10">
    <source>
        <dbReference type="ARBA" id="ARBA00022960"/>
    </source>
</evidence>
<evidence type="ECO:0000256" key="5">
    <source>
        <dbReference type="ARBA" id="ARBA00022490"/>
    </source>
</evidence>
<evidence type="ECO:0000256" key="11">
    <source>
        <dbReference type="ARBA" id="ARBA00022984"/>
    </source>
</evidence>
<evidence type="ECO:0000256" key="4">
    <source>
        <dbReference type="ARBA" id="ARBA00004752"/>
    </source>
</evidence>
<dbReference type="InterPro" id="IPR016169">
    <property type="entry name" value="FAD-bd_PCMH_sub2"/>
</dbReference>
<evidence type="ECO:0000313" key="19">
    <source>
        <dbReference type="Proteomes" id="UP000177130"/>
    </source>
</evidence>
<dbReference type="SUPFAM" id="SSF56194">
    <property type="entry name" value="Uridine diphospho-N-Acetylenolpyruvylglucosamine reductase, MurB, C-terminal domain"/>
    <property type="match status" value="1"/>
</dbReference>
<dbReference type="Proteomes" id="UP000177130">
    <property type="component" value="Unassembled WGS sequence"/>
</dbReference>
<keyword evidence="5 16" id="KW-0963">Cytoplasm</keyword>
<comment type="function">
    <text evidence="2 16">Cell wall formation.</text>
</comment>
<accession>A0A1G2ME23</accession>
<evidence type="ECO:0000256" key="1">
    <source>
        <dbReference type="ARBA" id="ARBA00001974"/>
    </source>
</evidence>
<dbReference type="GO" id="GO:0051301">
    <property type="term" value="P:cell division"/>
    <property type="evidence" value="ECO:0007669"/>
    <property type="project" value="UniProtKB-KW"/>
</dbReference>
<dbReference type="InterPro" id="IPR036318">
    <property type="entry name" value="FAD-bd_PCMH-like_sf"/>
</dbReference>
<dbReference type="InterPro" id="IPR011601">
    <property type="entry name" value="MurB_C"/>
</dbReference>